<dbReference type="RefSeq" id="WP_245987408.1">
    <property type="nucleotide sequence ID" value="NZ_NGKA01000041.1"/>
</dbReference>
<dbReference type="Pfam" id="PF01610">
    <property type="entry name" value="DDE_Tnp_ISL3"/>
    <property type="match status" value="1"/>
</dbReference>
<sequence length="368" mass="43470">MVEFFPSTYIHSIEKQRFFCRDCQTTFVAASPEVDAGCFIANRVKQSIPIELQDNLSMKDLAHRHGVSPTTTTRILVQRGNEHAPDFQHLPENLCFDEFKSVKHVTNKMSFIFCDAATRKIIDILPNRLQKTLRDYFSRYSLKARAQVKTIVIDMNAAYFTVITELFPNAKIIIDRFHIVQLMSRALNQTRVTFMKKLFGTDHEKMKDYRKLKRYWRLMLKSATHLNYQDYLYQRLFKKPMPETESVDYLISLDPTLKATYQLYQELLYYAQKNDIKRFKNSLASLKPEVSIYMKTSIKTLKKHLNRIENTFKYPFSNGPLEGLINKIKVIKRTAYGYRSFWHFKHRILVSFKLTNQKNNFTCLSKVV</sequence>
<gene>
    <name evidence="2" type="ORF">CBF29_13435</name>
</gene>
<dbReference type="PANTHER" id="PTHR33498">
    <property type="entry name" value="TRANSPOSASE FOR INSERTION SEQUENCE ELEMENT IS1557"/>
    <property type="match status" value="1"/>
</dbReference>
<comment type="caution">
    <text evidence="2">The sequence shown here is derived from an EMBL/GenBank/DDBJ whole genome shotgun (WGS) entry which is preliminary data.</text>
</comment>
<reference evidence="2 3" key="1">
    <citation type="submission" date="2017-05" db="EMBL/GenBank/DDBJ databases">
        <title>Vagococcus spp. assemblies.</title>
        <authorList>
            <person name="Gulvik C.A."/>
        </authorList>
    </citation>
    <scope>NUCLEOTIDE SEQUENCE [LARGE SCALE GENOMIC DNA]</scope>
    <source>
        <strain evidence="2 3">CCUG 51432</strain>
    </source>
</reference>
<dbReference type="InterPro" id="IPR047951">
    <property type="entry name" value="Transpos_ISL3"/>
</dbReference>
<dbReference type="Proteomes" id="UP000287605">
    <property type="component" value="Unassembled WGS sequence"/>
</dbReference>
<dbReference type="InterPro" id="IPR002560">
    <property type="entry name" value="Transposase_DDE"/>
</dbReference>
<dbReference type="PANTHER" id="PTHR33498:SF1">
    <property type="entry name" value="TRANSPOSASE FOR INSERTION SEQUENCE ELEMENT IS1557"/>
    <property type="match status" value="1"/>
</dbReference>
<evidence type="ECO:0000313" key="3">
    <source>
        <dbReference type="Proteomes" id="UP000287605"/>
    </source>
</evidence>
<feature type="domain" description="Transposase IS204/IS1001/IS1096/IS1165 DDE" evidence="1">
    <location>
        <begin position="94"/>
        <end position="348"/>
    </location>
</feature>
<dbReference type="EMBL" id="NGKA01000041">
    <property type="protein sequence ID" value="RSU07608.1"/>
    <property type="molecule type" value="Genomic_DNA"/>
</dbReference>
<name>A0A430AHU5_9ENTE</name>
<organism evidence="2 3">
    <name type="scientific">Vagococcus elongatus</name>
    <dbReference type="NCBI Taxonomy" id="180344"/>
    <lineage>
        <taxon>Bacteria</taxon>
        <taxon>Bacillati</taxon>
        <taxon>Bacillota</taxon>
        <taxon>Bacilli</taxon>
        <taxon>Lactobacillales</taxon>
        <taxon>Enterococcaceae</taxon>
        <taxon>Vagococcus</taxon>
    </lineage>
</organism>
<proteinExistence type="predicted"/>
<accession>A0A430AHU5</accession>
<evidence type="ECO:0000259" key="1">
    <source>
        <dbReference type="Pfam" id="PF01610"/>
    </source>
</evidence>
<keyword evidence="3" id="KW-1185">Reference proteome</keyword>
<protein>
    <recommendedName>
        <fullName evidence="1">Transposase IS204/IS1001/IS1096/IS1165 DDE domain-containing protein</fullName>
    </recommendedName>
</protein>
<evidence type="ECO:0000313" key="2">
    <source>
        <dbReference type="EMBL" id="RSU07608.1"/>
    </source>
</evidence>
<dbReference type="NCBIfam" id="NF033550">
    <property type="entry name" value="transpos_ISL3"/>
    <property type="match status" value="1"/>
</dbReference>
<dbReference type="AlphaFoldDB" id="A0A430AHU5"/>